<dbReference type="Gramene" id="Psat07G0234300-T1">
    <property type="protein sequence ID" value="KAI5385700.1"/>
    <property type="gene ID" value="KIW84_072343"/>
</dbReference>
<dbReference type="InterPro" id="IPR028919">
    <property type="entry name" value="Viral_movement"/>
</dbReference>
<sequence>MDSDDDDNHQNNLIKNEELVEYPKNLDNLNRWVIPSVPPNQIYRFGLNSSIMAYVRDGRCKDFKQSLAAMVETSLCHGPNYFDVSPNLTLSLSDKNLLDVIQLTVHTNGYNFKPGSEIIAICYRIYYKVLTTLNPKAKQLAFPGTTHLVQTNLLTSNVGTNRLIKWDEINFPETWSLPQEINPEPILNRDIDQIIQTTEGDLEINFTPKRIIRIPRSLSARHSVSEFFTASSQLPSPSTFQTREEIEVVENIRLSGNRIPQRIYQKPNTPKVESPTPSDMDFQL</sequence>
<evidence type="ECO:0008006" key="3">
    <source>
        <dbReference type="Google" id="ProtNLM"/>
    </source>
</evidence>
<comment type="caution">
    <text evidence="1">The sequence shown here is derived from an EMBL/GenBank/DDBJ whole genome shotgun (WGS) entry which is preliminary data.</text>
</comment>
<evidence type="ECO:0000313" key="2">
    <source>
        <dbReference type="Proteomes" id="UP001058974"/>
    </source>
</evidence>
<proteinExistence type="predicted"/>
<organism evidence="1 2">
    <name type="scientific">Pisum sativum</name>
    <name type="common">Garden pea</name>
    <name type="synonym">Lathyrus oleraceus</name>
    <dbReference type="NCBI Taxonomy" id="3888"/>
    <lineage>
        <taxon>Eukaryota</taxon>
        <taxon>Viridiplantae</taxon>
        <taxon>Streptophyta</taxon>
        <taxon>Embryophyta</taxon>
        <taxon>Tracheophyta</taxon>
        <taxon>Spermatophyta</taxon>
        <taxon>Magnoliopsida</taxon>
        <taxon>eudicotyledons</taxon>
        <taxon>Gunneridae</taxon>
        <taxon>Pentapetalae</taxon>
        <taxon>rosids</taxon>
        <taxon>fabids</taxon>
        <taxon>Fabales</taxon>
        <taxon>Fabaceae</taxon>
        <taxon>Papilionoideae</taxon>
        <taxon>50 kb inversion clade</taxon>
        <taxon>NPAAA clade</taxon>
        <taxon>Hologalegina</taxon>
        <taxon>IRL clade</taxon>
        <taxon>Fabeae</taxon>
        <taxon>Lathyrus</taxon>
    </lineage>
</organism>
<name>A0A9D4ZXA4_PEA</name>
<dbReference type="PANTHER" id="PTHR47599">
    <property type="entry name" value="CELL-TO-CELL MOVEMENT PROTEIN"/>
    <property type="match status" value="1"/>
</dbReference>
<evidence type="ECO:0000313" key="1">
    <source>
        <dbReference type="EMBL" id="KAI5385700.1"/>
    </source>
</evidence>
<dbReference type="EMBL" id="JAMSHJ010000007">
    <property type="protein sequence ID" value="KAI5385700.1"/>
    <property type="molecule type" value="Genomic_DNA"/>
</dbReference>
<keyword evidence="2" id="KW-1185">Reference proteome</keyword>
<protein>
    <recommendedName>
        <fullName evidence="3">Polyprotein</fullName>
    </recommendedName>
</protein>
<gene>
    <name evidence="1" type="ORF">KIW84_072343</name>
</gene>
<dbReference type="InterPro" id="IPR051596">
    <property type="entry name" value="Caulimoviridae_Movement"/>
</dbReference>
<dbReference type="PANTHER" id="PTHR47599:SF2">
    <property type="match status" value="1"/>
</dbReference>
<dbReference type="Pfam" id="PF01107">
    <property type="entry name" value="MP"/>
    <property type="match status" value="1"/>
</dbReference>
<dbReference type="AlphaFoldDB" id="A0A9D4ZXA4"/>
<reference evidence="1 2" key="1">
    <citation type="journal article" date="2022" name="Nat. Genet.">
        <title>Improved pea reference genome and pan-genome highlight genomic features and evolutionary characteristics.</title>
        <authorList>
            <person name="Yang T."/>
            <person name="Liu R."/>
            <person name="Luo Y."/>
            <person name="Hu S."/>
            <person name="Wang D."/>
            <person name="Wang C."/>
            <person name="Pandey M.K."/>
            <person name="Ge S."/>
            <person name="Xu Q."/>
            <person name="Li N."/>
            <person name="Li G."/>
            <person name="Huang Y."/>
            <person name="Saxena R.K."/>
            <person name="Ji Y."/>
            <person name="Li M."/>
            <person name="Yan X."/>
            <person name="He Y."/>
            <person name="Liu Y."/>
            <person name="Wang X."/>
            <person name="Xiang C."/>
            <person name="Varshney R.K."/>
            <person name="Ding H."/>
            <person name="Gao S."/>
            <person name="Zong X."/>
        </authorList>
    </citation>
    <scope>NUCLEOTIDE SEQUENCE [LARGE SCALE GENOMIC DNA]</scope>
    <source>
        <strain evidence="1 2">cv. Zhongwan 6</strain>
    </source>
</reference>
<accession>A0A9D4ZXA4</accession>
<dbReference type="Proteomes" id="UP001058974">
    <property type="component" value="Chromosome 7"/>
</dbReference>